<feature type="region of interest" description="Disordered" evidence="1">
    <location>
        <begin position="53"/>
        <end position="86"/>
    </location>
</feature>
<reference evidence="3" key="1">
    <citation type="journal article" date="2022" name="bioRxiv">
        <title>Sequencing and chromosome-scale assembly of the giantPleurodeles waltlgenome.</title>
        <authorList>
            <person name="Brown T."/>
            <person name="Elewa A."/>
            <person name="Iarovenko S."/>
            <person name="Subramanian E."/>
            <person name="Araus A.J."/>
            <person name="Petzold A."/>
            <person name="Susuki M."/>
            <person name="Suzuki K.-i.T."/>
            <person name="Hayashi T."/>
            <person name="Toyoda A."/>
            <person name="Oliveira C."/>
            <person name="Osipova E."/>
            <person name="Leigh N.D."/>
            <person name="Simon A."/>
            <person name="Yun M.H."/>
        </authorList>
    </citation>
    <scope>NUCLEOTIDE SEQUENCE</scope>
    <source>
        <strain evidence="3">20211129_DDA</strain>
        <tissue evidence="3">Liver</tissue>
    </source>
</reference>
<evidence type="ECO:0000256" key="2">
    <source>
        <dbReference type="SAM" id="SignalP"/>
    </source>
</evidence>
<sequence>MRSKFFSIGFYWLFPCPGFLCVGPPLSSSRGPRLVDNFHPCVTIFVLRAPGPSPAEGRVAATRHATRWQSRRSAAPHGGEPTALPTLGAGPLFPLRLLRPRQAGVTSSARPSKDSRPTSQLARSLGGRASSLIRLRQTGDTSSTQSGEYRRPASPSTRAPGSLGRHMARRGLRPPVTWSQAALPYAAPLSLAVTHYFSGSGFTLAGLRYCG</sequence>
<feature type="signal peptide" evidence="2">
    <location>
        <begin position="1"/>
        <end position="21"/>
    </location>
</feature>
<evidence type="ECO:0000313" key="3">
    <source>
        <dbReference type="EMBL" id="KAJ1142178.1"/>
    </source>
</evidence>
<dbReference type="Proteomes" id="UP001066276">
    <property type="component" value="Chromosome 6"/>
</dbReference>
<gene>
    <name evidence="3" type="ORF">NDU88_008505</name>
</gene>
<feature type="region of interest" description="Disordered" evidence="1">
    <location>
        <begin position="103"/>
        <end position="168"/>
    </location>
</feature>
<name>A0AAV7QPX1_PLEWA</name>
<evidence type="ECO:0000256" key="1">
    <source>
        <dbReference type="SAM" id="MobiDB-lite"/>
    </source>
</evidence>
<evidence type="ECO:0000313" key="4">
    <source>
        <dbReference type="Proteomes" id="UP001066276"/>
    </source>
</evidence>
<keyword evidence="4" id="KW-1185">Reference proteome</keyword>
<accession>A0AAV7QPX1</accession>
<protein>
    <recommendedName>
        <fullName evidence="5">Secreted protein</fullName>
    </recommendedName>
</protein>
<feature type="chain" id="PRO_5043384024" description="Secreted protein" evidence="2">
    <location>
        <begin position="22"/>
        <end position="211"/>
    </location>
</feature>
<keyword evidence="2" id="KW-0732">Signal</keyword>
<evidence type="ECO:0008006" key="5">
    <source>
        <dbReference type="Google" id="ProtNLM"/>
    </source>
</evidence>
<dbReference type="EMBL" id="JANPWB010000010">
    <property type="protein sequence ID" value="KAJ1142178.1"/>
    <property type="molecule type" value="Genomic_DNA"/>
</dbReference>
<feature type="compositionally biased region" description="Polar residues" evidence="1">
    <location>
        <begin position="138"/>
        <end position="147"/>
    </location>
</feature>
<proteinExistence type="predicted"/>
<organism evidence="3 4">
    <name type="scientific">Pleurodeles waltl</name>
    <name type="common">Iberian ribbed newt</name>
    <dbReference type="NCBI Taxonomy" id="8319"/>
    <lineage>
        <taxon>Eukaryota</taxon>
        <taxon>Metazoa</taxon>
        <taxon>Chordata</taxon>
        <taxon>Craniata</taxon>
        <taxon>Vertebrata</taxon>
        <taxon>Euteleostomi</taxon>
        <taxon>Amphibia</taxon>
        <taxon>Batrachia</taxon>
        <taxon>Caudata</taxon>
        <taxon>Salamandroidea</taxon>
        <taxon>Salamandridae</taxon>
        <taxon>Pleurodelinae</taxon>
        <taxon>Pleurodeles</taxon>
    </lineage>
</organism>
<dbReference type="AlphaFoldDB" id="A0AAV7QPX1"/>
<comment type="caution">
    <text evidence="3">The sequence shown here is derived from an EMBL/GenBank/DDBJ whole genome shotgun (WGS) entry which is preliminary data.</text>
</comment>